<dbReference type="GO" id="GO:0003677">
    <property type="term" value="F:DNA binding"/>
    <property type="evidence" value="ECO:0007669"/>
    <property type="project" value="InterPro"/>
</dbReference>
<dbReference type="CDD" id="cd00093">
    <property type="entry name" value="HTH_XRE"/>
    <property type="match status" value="1"/>
</dbReference>
<gene>
    <name evidence="3" type="ORF">DC045_14465</name>
</gene>
<feature type="compositionally biased region" description="Basic and acidic residues" evidence="1">
    <location>
        <begin position="234"/>
        <end position="259"/>
    </location>
</feature>
<dbReference type="InterPro" id="IPR010982">
    <property type="entry name" value="Lambda_DNA-bd_dom_sf"/>
</dbReference>
<feature type="region of interest" description="Disordered" evidence="1">
    <location>
        <begin position="234"/>
        <end position="266"/>
    </location>
</feature>
<accession>A0A359BYS4</accession>
<evidence type="ECO:0000256" key="1">
    <source>
        <dbReference type="SAM" id="MobiDB-lite"/>
    </source>
</evidence>
<dbReference type="Proteomes" id="UP000263489">
    <property type="component" value="Unassembled WGS sequence"/>
</dbReference>
<proteinExistence type="predicted"/>
<protein>
    <submittedName>
        <fullName evidence="3">XRE family transcriptional regulator</fullName>
    </submittedName>
</protein>
<organism evidence="3 4">
    <name type="scientific">Marinobacter adhaerens</name>
    <dbReference type="NCBI Taxonomy" id="1033846"/>
    <lineage>
        <taxon>Bacteria</taxon>
        <taxon>Pseudomonadati</taxon>
        <taxon>Pseudomonadota</taxon>
        <taxon>Gammaproteobacteria</taxon>
        <taxon>Pseudomonadales</taxon>
        <taxon>Marinobacteraceae</taxon>
        <taxon>Marinobacter</taxon>
    </lineage>
</organism>
<name>A0A359BYS4_9GAMM</name>
<evidence type="ECO:0000259" key="2">
    <source>
        <dbReference type="PROSITE" id="PS50943"/>
    </source>
</evidence>
<feature type="domain" description="HTH cro/C1-type" evidence="2">
    <location>
        <begin position="97"/>
        <end position="154"/>
    </location>
</feature>
<dbReference type="Gene3D" id="1.10.260.40">
    <property type="entry name" value="lambda repressor-like DNA-binding domains"/>
    <property type="match status" value="1"/>
</dbReference>
<comment type="caution">
    <text evidence="3">The sequence shown here is derived from an EMBL/GenBank/DDBJ whole genome shotgun (WGS) entry which is preliminary data.</text>
</comment>
<evidence type="ECO:0000313" key="4">
    <source>
        <dbReference type="Proteomes" id="UP000263489"/>
    </source>
</evidence>
<reference evidence="3 4" key="1">
    <citation type="journal article" date="2018" name="Nat. Biotechnol.">
        <title>A standardized bacterial taxonomy based on genome phylogeny substantially revises the tree of life.</title>
        <authorList>
            <person name="Parks D.H."/>
            <person name="Chuvochina M."/>
            <person name="Waite D.W."/>
            <person name="Rinke C."/>
            <person name="Skarshewski A."/>
            <person name="Chaumeil P.A."/>
            <person name="Hugenholtz P."/>
        </authorList>
    </citation>
    <scope>NUCLEOTIDE SEQUENCE [LARGE SCALE GENOMIC DNA]</scope>
    <source>
        <strain evidence="3">UBA9380</strain>
    </source>
</reference>
<evidence type="ECO:0000313" key="3">
    <source>
        <dbReference type="EMBL" id="HBC35484.1"/>
    </source>
</evidence>
<dbReference type="InterPro" id="IPR001387">
    <property type="entry name" value="Cro/C1-type_HTH"/>
</dbReference>
<dbReference type="AlphaFoldDB" id="A0A359BYS4"/>
<sequence length="266" mass="30281">MTEQDAGGQDSHQKARMLQDMLLDALHAMRSLEEVEGLEKPAAQERTPEGLIDRLASLTGSALRFGVKATDTSLRVGRALINSQDQLRAMLTAGQSLKDIREVAGLTVSEMSEALNLRDKSVLEAIENGTTTLSFELILRLAALIARNDPIPFIMRTTRNYNPEVWQILNDWGVARLPLQFEREREFINIFRRHDDARTLSDEGFQKVLEFTRQSFEMSLHFIEEQERQVAELRATYEEKHPDVKRSPDKPAAKKKQPERTPPSTK</sequence>
<dbReference type="PROSITE" id="PS50943">
    <property type="entry name" value="HTH_CROC1"/>
    <property type="match status" value="1"/>
</dbReference>
<dbReference type="SUPFAM" id="SSF47413">
    <property type="entry name" value="lambda repressor-like DNA-binding domains"/>
    <property type="match status" value="1"/>
</dbReference>
<dbReference type="EMBL" id="DNNA01000229">
    <property type="protein sequence ID" value="HBC35484.1"/>
    <property type="molecule type" value="Genomic_DNA"/>
</dbReference>